<protein>
    <submittedName>
        <fullName evidence="2">Uncharacterized protein</fullName>
    </submittedName>
</protein>
<name>A0ABX7FGB4_9RHOB</name>
<dbReference type="RefSeq" id="WP_251374353.1">
    <property type="nucleotide sequence ID" value="NZ_CP047170.1"/>
</dbReference>
<geneLocation type="plasmid" evidence="2 3">
    <name>p-SCP4</name>
</geneLocation>
<keyword evidence="2" id="KW-0614">Plasmid</keyword>
<dbReference type="EMBL" id="CP047170">
    <property type="protein sequence ID" value="QRF69131.1"/>
    <property type="molecule type" value="Genomic_DNA"/>
</dbReference>
<accession>A0ABX7FGB4</accession>
<feature type="region of interest" description="Disordered" evidence="1">
    <location>
        <begin position="1479"/>
        <end position="1547"/>
    </location>
</feature>
<gene>
    <name evidence="2" type="ORF">GQA70_22550</name>
</gene>
<evidence type="ECO:0000256" key="1">
    <source>
        <dbReference type="SAM" id="MobiDB-lite"/>
    </source>
</evidence>
<organism evidence="2 3">
    <name type="scientific">Ponticoccus alexandrii</name>
    <dbReference type="NCBI Taxonomy" id="1943633"/>
    <lineage>
        <taxon>Bacteria</taxon>
        <taxon>Pseudomonadati</taxon>
        <taxon>Pseudomonadota</taxon>
        <taxon>Alphaproteobacteria</taxon>
        <taxon>Rhodobacterales</taxon>
        <taxon>Roseobacteraceae</taxon>
        <taxon>Ponticoccus</taxon>
    </lineage>
</organism>
<feature type="compositionally biased region" description="Basic and acidic residues" evidence="1">
    <location>
        <begin position="1479"/>
        <end position="1494"/>
    </location>
</feature>
<proteinExistence type="predicted"/>
<evidence type="ECO:0000313" key="3">
    <source>
        <dbReference type="Proteomes" id="UP000596387"/>
    </source>
</evidence>
<keyword evidence="3" id="KW-1185">Reference proteome</keyword>
<sequence length="1547" mass="158920">MNTSGSTVTITNTAHGTGSIEAYLDTVTLTPPAHDSSDVTIPVTVTSQDTAWIDGAPVQDVRSTVHDVAVTVNPVAETVGTDTDGTDDLTMNGDFDYTTPGEEDVWFDLNSDGFDLGADWTNQDSGEQTFARLTPELIHGDGSQTDAIGSQFQWFDGSTWHQAIFDGTPVDVPMEYLHTLQFRAAENFSGQFRIGVQAHTVDPDDDGTGSTVEATSGQSYLTNVLISPVADEVTMSLSARTHGIEDTEIPLVIRPRSSDPSETFNVTIEDIPAGATLTYDGQPVTITGGVATFLDFDPSLPLLLTPPPNSNADFQLNVTAQSVDELYNGGTPIQNVSPPITLPLDIPVKGVADEADVIVTPQTYVEADLDGNSDAVTLGDLVSASSPDTDGSETLTLQVTGLPEGFDLSQGTLLTGPDKTGSDRVWIIKDTEIGSTQITVPDNFSGQVDFAVVPVTTEDDGDSRTGAPTVVSFTVTPSPEATITTQAEVVEDVLQPIDLGIVHQNGDTDEVLDGLRISVSDAENGDFTLYLGAPGSEVPLSAAGLTVVTEGGVDYYELTGAQAGQLSAQGGAHLDGSLGGFDLQYRITDPGDGSVTPVTGNWIDGRFELTATPVSDAPALTIDSINSVPGDSVTVDTSGEQVTVNLNIGNPDHDGSEHLVRVILEDVPEGVIVEGGELLGGGTWLLTYEGTDALPINAAGGIDLPVTFTVGYGAAGLTDAPISVTVQTQDRGDMAGSATDVLSDTAQWFLTTTFLPGTVTPPATIETWEYTGAEATEDTSFLLSDMVDAEVAAQTSSPNILTVTIVDLPAGTQVDGMVRTVINGQEVWTASVTTASGDDAAAVQAKLDALMDSIEITPPQNGNDNNLAGPFEVNATLTTAVAGGGRSEAETIAPAVPVNPVTDVAEVEIVLGASDPDGKVTESDTDIPLTITVTNPADGSAGSTVTGDLYLQIGGTSGLENGTLSQGGTALVPQTVTGVAGIPDGTYYVVPGVGMNGPQDLVFTPDSMVAGDVTFDAWISNIETGGDAMVSTGTATVPVELSNDGVALAPTGPRGGTEAADSSNGALIGLDLSLILNDADGSEEILTVLLSNLPEGFLLYTGASASDASLAEMAVNAGGSGGVNTWVLASGGSALPPYVGILPPQNWSGTLDDLELSVTSGETSLSETRVDVLPIGDITVDPVANGLTLTGTNSFGREGTIVALNLNASMVDSEDASVIAAADESTETTTLEIKGLGEFASFYTGTTPLVSGISYDAASDTYTLTGLSQTDLDNLGFVQARDALTDQDSGTAGVQIDVIAHTVESGDAGAVSADAGTSLTVNLSQQLPTTGDNSLIWTGSAINGKAGEDTVHLRGGESLTGADLGAQLRNVETLDLGVAGSNAITDLTPEQVRAMTDGDNLLTVRGSAENTLSLSGDWTDNGDGTFTGTSVGEPDVTLTVEDVTVAPLPSSFAAASMMSFGFGGGAEGFGLASLDEGKLADRPDEEPETLRLDDLMAPVRGEEDLTAGLPEETSDDGAKPQGDDVLTGQPLPGRVLEDELQSGAYEV</sequence>
<dbReference type="Proteomes" id="UP000596387">
    <property type="component" value="Plasmid p-SCP4"/>
</dbReference>
<reference evidence="2 3" key="1">
    <citation type="submission" date="2019-12" db="EMBL/GenBank/DDBJ databases">
        <title>Complete Genome Sequence of a Quorum-Sensing Bacterium,Rhodobacteraceae bacterium C31, Isolated from a marine microalgae symbiotic bacteria.</title>
        <authorList>
            <person name="Zhang Y."/>
        </authorList>
    </citation>
    <scope>NUCLEOTIDE SEQUENCE [LARGE SCALE GENOMIC DNA]</scope>
    <source>
        <strain evidence="2 3">C31</strain>
        <plasmid evidence="2 3">p-SCP4</plasmid>
    </source>
</reference>
<evidence type="ECO:0000313" key="2">
    <source>
        <dbReference type="EMBL" id="QRF69131.1"/>
    </source>
</evidence>